<dbReference type="InterPro" id="IPR050312">
    <property type="entry name" value="IolE/XylAMocC-like"/>
</dbReference>
<accession>A0AAE4NSQ8</accession>
<evidence type="ECO:0000313" key="2">
    <source>
        <dbReference type="EMBL" id="MDV3103648.1"/>
    </source>
</evidence>
<feature type="domain" description="Xylose isomerase-like TIM barrel" evidence="1">
    <location>
        <begin position="21"/>
        <end position="252"/>
    </location>
</feature>
<dbReference type="SUPFAM" id="SSF51658">
    <property type="entry name" value="Xylose isomerase-like"/>
    <property type="match status" value="1"/>
</dbReference>
<protein>
    <submittedName>
        <fullName evidence="2">Sugar phosphate isomerase/epimerase family protein</fullName>
    </submittedName>
</protein>
<dbReference type="Proteomes" id="UP001245683">
    <property type="component" value="Unassembled WGS sequence"/>
</dbReference>
<proteinExistence type="predicted"/>
<dbReference type="PANTHER" id="PTHR12110">
    <property type="entry name" value="HYDROXYPYRUVATE ISOMERASE"/>
    <property type="match status" value="1"/>
</dbReference>
<gene>
    <name evidence="2" type="ORF">RBI02_03675</name>
</gene>
<dbReference type="InterPro" id="IPR036237">
    <property type="entry name" value="Xyl_isomerase-like_sf"/>
</dbReference>
<keyword evidence="3" id="KW-1185">Reference proteome</keyword>
<dbReference type="AlphaFoldDB" id="A0AAE4NSQ8"/>
<dbReference type="EMBL" id="JAVDZE010000001">
    <property type="protein sequence ID" value="MDV3103648.1"/>
    <property type="molecule type" value="Genomic_DNA"/>
</dbReference>
<dbReference type="RefSeq" id="WP_315340583.1">
    <property type="nucleotide sequence ID" value="NZ_JAVDZE010000001.1"/>
</dbReference>
<dbReference type="InterPro" id="IPR013022">
    <property type="entry name" value="Xyl_isomerase-like_TIM-brl"/>
</dbReference>
<dbReference type="Pfam" id="PF01261">
    <property type="entry name" value="AP_endonuc_2"/>
    <property type="match status" value="1"/>
</dbReference>
<name>A0AAE4NSQ8_9EURY</name>
<evidence type="ECO:0000259" key="1">
    <source>
        <dbReference type="Pfam" id="PF01261"/>
    </source>
</evidence>
<dbReference type="Gene3D" id="3.20.20.150">
    <property type="entry name" value="Divalent-metal-dependent TIM barrel enzymes"/>
    <property type="match status" value="1"/>
</dbReference>
<dbReference type="PANTHER" id="PTHR12110:SF21">
    <property type="entry name" value="XYLOSE ISOMERASE-LIKE TIM BARREL DOMAIN-CONTAINING PROTEIN"/>
    <property type="match status" value="1"/>
</dbReference>
<sequence length="265" mass="29647">MGFGVNSFIVKEITGRGFSLEELGVDFVELSFDDVKVLTEEGINWETLGNLEGLGFDFTLHAPTSDGRNVSLNLGVYTRTNISVMENVFRIASALNAEDIIIHGGDIRGDYHRAFMNTLRQFREIEALARDYGVRLLVENLTGGRIGAFPHELIPFIGENSAVCLDVGHAFLTAMRYGLPLQEFDVLSRSAREFHVHDNNGERDEHLPPGEGMIGVRYILRMIENFRPENVVFEVRNYSNPMGVIAGINAIREGKEMKIVREGSL</sequence>
<dbReference type="GO" id="GO:0016853">
    <property type="term" value="F:isomerase activity"/>
    <property type="evidence" value="ECO:0007669"/>
    <property type="project" value="UniProtKB-KW"/>
</dbReference>
<organism evidence="2 3">
    <name type="scientific">Thermococcus waiotapuensis</name>
    <dbReference type="NCBI Taxonomy" id="90909"/>
    <lineage>
        <taxon>Archaea</taxon>
        <taxon>Methanobacteriati</taxon>
        <taxon>Methanobacteriota</taxon>
        <taxon>Thermococci</taxon>
        <taxon>Thermococcales</taxon>
        <taxon>Thermococcaceae</taxon>
        <taxon>Thermococcus</taxon>
    </lineage>
</organism>
<comment type="caution">
    <text evidence="2">The sequence shown here is derived from an EMBL/GenBank/DDBJ whole genome shotgun (WGS) entry which is preliminary data.</text>
</comment>
<keyword evidence="2" id="KW-0413">Isomerase</keyword>
<reference evidence="2 3" key="1">
    <citation type="submission" date="2023-08" db="EMBL/GenBank/DDBJ databases">
        <title>Draft genome sequence of Thermococcus waiotapuensis WT1T, a thermophilic sulphur-dependent archaeon from order Thermococcales.</title>
        <authorList>
            <person name="Manners S.H."/>
            <person name="Carere C.R."/>
            <person name="Dhami M.K."/>
            <person name="Dobson R.C.J."/>
            <person name="Stott M.B."/>
        </authorList>
    </citation>
    <scope>NUCLEOTIDE SEQUENCE [LARGE SCALE GENOMIC DNA]</scope>
    <source>
        <strain evidence="2 3">WT1</strain>
    </source>
</reference>
<evidence type="ECO:0000313" key="3">
    <source>
        <dbReference type="Proteomes" id="UP001245683"/>
    </source>
</evidence>